<dbReference type="EMBL" id="VBUT01000014">
    <property type="protein sequence ID" value="TLF72947.1"/>
    <property type="molecule type" value="Genomic_DNA"/>
</dbReference>
<evidence type="ECO:0000256" key="1">
    <source>
        <dbReference type="SAM" id="MobiDB-lite"/>
    </source>
</evidence>
<evidence type="ECO:0000313" key="4">
    <source>
        <dbReference type="Proteomes" id="UP000306378"/>
    </source>
</evidence>
<sequence length="116" mass="13031">MNPQPPGNPSNFPTQGIPANPGMPMQTVSLEQRQQVLMMAVSAQTAQGSQVLSMTQTSALMLKIDQTNHILHVLLTIVTFGLWLIVWLIQMNTAKIRRYQIYVDEFGILRYLPPPN</sequence>
<accession>A0A5R8NEI3</accession>
<proteinExistence type="predicted"/>
<dbReference type="AlphaFoldDB" id="A0A5R8NEI3"/>
<feature type="transmembrane region" description="Helical" evidence="2">
    <location>
        <begin position="70"/>
        <end position="89"/>
    </location>
</feature>
<organism evidence="3 4">
    <name type="scientific">Nocardia cyriacigeorgica</name>
    <dbReference type="NCBI Taxonomy" id="135487"/>
    <lineage>
        <taxon>Bacteria</taxon>
        <taxon>Bacillati</taxon>
        <taxon>Actinomycetota</taxon>
        <taxon>Actinomycetes</taxon>
        <taxon>Mycobacteriales</taxon>
        <taxon>Nocardiaceae</taxon>
        <taxon>Nocardia</taxon>
    </lineage>
</organism>
<keyword evidence="2" id="KW-1133">Transmembrane helix</keyword>
<feature type="region of interest" description="Disordered" evidence="1">
    <location>
        <begin position="1"/>
        <end position="25"/>
    </location>
</feature>
<dbReference type="Proteomes" id="UP000306378">
    <property type="component" value="Unassembled WGS sequence"/>
</dbReference>
<protein>
    <submittedName>
        <fullName evidence="3">Uncharacterized protein</fullName>
    </submittedName>
</protein>
<keyword evidence="2" id="KW-0812">Transmembrane</keyword>
<evidence type="ECO:0000256" key="2">
    <source>
        <dbReference type="SAM" id="Phobius"/>
    </source>
</evidence>
<dbReference type="RefSeq" id="WP_138452876.1">
    <property type="nucleotide sequence ID" value="NZ_VBUT01000014.1"/>
</dbReference>
<keyword evidence="2" id="KW-0472">Membrane</keyword>
<evidence type="ECO:0000313" key="3">
    <source>
        <dbReference type="EMBL" id="TLF72947.1"/>
    </source>
</evidence>
<reference evidence="3 4" key="1">
    <citation type="submission" date="2019-05" db="EMBL/GenBank/DDBJ databases">
        <title>Genomes sequences of two Nocardia cyriacigeorgica environmental isolates, type strains Nocardia asteroides ATCC 19247 and Nocardia cyriacigeorgica DSM 44484.</title>
        <authorList>
            <person name="Vautrin F."/>
            <person name="Bergeron E."/>
            <person name="Dubost A."/>
            <person name="Abrouk D."/>
            <person name="Rodriguez Nava V."/>
            <person name="Pujic P."/>
        </authorList>
    </citation>
    <scope>NUCLEOTIDE SEQUENCE [LARGE SCALE GENOMIC DNA]</scope>
    <source>
        <strain evidence="3 4">EML 446</strain>
    </source>
</reference>
<comment type="caution">
    <text evidence="3">The sequence shown here is derived from an EMBL/GenBank/DDBJ whole genome shotgun (WGS) entry which is preliminary data.</text>
</comment>
<gene>
    <name evidence="3" type="ORF">FEK34_28415</name>
</gene>
<name>A0A5R8NEI3_9NOCA</name>